<proteinExistence type="predicted"/>
<evidence type="ECO:0000313" key="1">
    <source>
        <dbReference type="EMBL" id="MFN0290054.1"/>
    </source>
</evidence>
<reference evidence="1 2" key="1">
    <citation type="submission" date="2024-12" db="EMBL/GenBank/DDBJ databases">
        <authorList>
            <person name="Hu S."/>
        </authorList>
    </citation>
    <scope>NUCLEOTIDE SEQUENCE [LARGE SCALE GENOMIC DNA]</scope>
    <source>
        <strain evidence="1 2">P-25</strain>
    </source>
</reference>
<keyword evidence="2" id="KW-1185">Reference proteome</keyword>
<organism evidence="1 2">
    <name type="scientific">Pedobacter helvus</name>
    <dbReference type="NCBI Taxonomy" id="2563444"/>
    <lineage>
        <taxon>Bacteria</taxon>
        <taxon>Pseudomonadati</taxon>
        <taxon>Bacteroidota</taxon>
        <taxon>Sphingobacteriia</taxon>
        <taxon>Sphingobacteriales</taxon>
        <taxon>Sphingobacteriaceae</taxon>
        <taxon>Pedobacter</taxon>
    </lineage>
</organism>
<gene>
    <name evidence="1" type="ORF">E5L68_001550</name>
</gene>
<evidence type="ECO:0000313" key="2">
    <source>
        <dbReference type="Proteomes" id="UP001517367"/>
    </source>
</evidence>
<accession>A0ABW9JEJ6</accession>
<protein>
    <submittedName>
        <fullName evidence="1">Uncharacterized protein</fullName>
    </submittedName>
</protein>
<dbReference type="RefSeq" id="WP_138727649.1">
    <property type="nucleotide sequence ID" value="NZ_SRMP02000001.1"/>
</dbReference>
<sequence length="177" mass="20870">MDFNVESLPYLFHIKFTDSWTHRSKGVFIDSDGIEYRYEDTNGWKSFYETNEIDFNRTLDFEVEAPPSISEVEIKPEVLFHNLSLCRKKKPFMLLSRIDKLMLSVEIIEGLMNSPMVYTNNEVVYDAPTTTYSLLVYDVANACYRQIHLNSTGYRNVQNNSVYTQRILQKFQKYRVS</sequence>
<name>A0ABW9JEJ6_9SPHI</name>
<dbReference type="EMBL" id="SRMP02000001">
    <property type="protein sequence ID" value="MFN0290054.1"/>
    <property type="molecule type" value="Genomic_DNA"/>
</dbReference>
<comment type="caution">
    <text evidence="1">The sequence shown here is derived from an EMBL/GenBank/DDBJ whole genome shotgun (WGS) entry which is preliminary data.</text>
</comment>
<dbReference type="Proteomes" id="UP001517367">
    <property type="component" value="Unassembled WGS sequence"/>
</dbReference>